<evidence type="ECO:0000256" key="13">
    <source>
        <dbReference type="ARBA" id="ARBA00042138"/>
    </source>
</evidence>
<evidence type="ECO:0000256" key="2">
    <source>
        <dbReference type="ARBA" id="ARBA00022722"/>
    </source>
</evidence>
<dbReference type="SMART" id="SM00479">
    <property type="entry name" value="EXOIII"/>
    <property type="match status" value="1"/>
</dbReference>
<dbReference type="EC" id="2.7.7.7" evidence="1"/>
<dbReference type="SUPFAM" id="SSF82771">
    <property type="entry name" value="GIY-YIG endonuclease"/>
    <property type="match status" value="1"/>
</dbReference>
<evidence type="ECO:0000256" key="12">
    <source>
        <dbReference type="ARBA" id="ARBA00040756"/>
    </source>
</evidence>
<protein>
    <recommendedName>
        <fullName evidence="12">Excinuclease cho</fullName>
        <ecNumber evidence="1">2.7.7.7</ecNumber>
    </recommendedName>
    <alternativeName>
        <fullName evidence="14">Endonuclease cho</fullName>
    </alternativeName>
    <alternativeName>
        <fullName evidence="13">UvrC homolog protein</fullName>
    </alternativeName>
</protein>
<comment type="subunit">
    <text evidence="11">DNA polymerase III contains a core (composed of alpha, epsilon and theta chains) that associates with a tau subunit. This core dimerizes to form the POLIII' complex. PolIII' associates with the gamma complex (composed of gamma, delta, delta', psi and chi chains) and with the beta chain to form the complete DNA polymerase III complex.</text>
</comment>
<evidence type="ECO:0000256" key="8">
    <source>
        <dbReference type="ARBA" id="ARBA00023204"/>
    </source>
</evidence>
<dbReference type="Pfam" id="PF01541">
    <property type="entry name" value="GIY-YIG"/>
    <property type="match status" value="1"/>
</dbReference>
<evidence type="ECO:0000256" key="10">
    <source>
        <dbReference type="ARBA" id="ARBA00025483"/>
    </source>
</evidence>
<dbReference type="OrthoDB" id="9803913at2"/>
<dbReference type="CDD" id="cd06127">
    <property type="entry name" value="DEDDh"/>
    <property type="match status" value="1"/>
</dbReference>
<evidence type="ECO:0000256" key="9">
    <source>
        <dbReference type="ARBA" id="ARBA00023236"/>
    </source>
</evidence>
<dbReference type="InterPro" id="IPR047296">
    <property type="entry name" value="GIY-YIG_UvrC_Cho"/>
</dbReference>
<dbReference type="GO" id="GO:0006260">
    <property type="term" value="P:DNA replication"/>
    <property type="evidence" value="ECO:0007669"/>
    <property type="project" value="InterPro"/>
</dbReference>
<dbReference type="Proteomes" id="UP000281975">
    <property type="component" value="Unassembled WGS sequence"/>
</dbReference>
<dbReference type="RefSeq" id="WP_121172161.1">
    <property type="nucleotide sequence ID" value="NZ_RBIN01000003.1"/>
</dbReference>
<dbReference type="SUPFAM" id="SSF53098">
    <property type="entry name" value="Ribonuclease H-like"/>
    <property type="match status" value="1"/>
</dbReference>
<evidence type="ECO:0000256" key="1">
    <source>
        <dbReference type="ARBA" id="ARBA00012417"/>
    </source>
</evidence>
<evidence type="ECO:0000256" key="15">
    <source>
        <dbReference type="ARBA" id="ARBA00049244"/>
    </source>
</evidence>
<dbReference type="PANTHER" id="PTHR30562:SF10">
    <property type="entry name" value="EXCINUCLEASE CHO"/>
    <property type="match status" value="1"/>
</dbReference>
<comment type="caution">
    <text evidence="17">The sequence shown here is derived from an EMBL/GenBank/DDBJ whole genome shotgun (WGS) entry which is preliminary data.</text>
</comment>
<dbReference type="InterPro" id="IPR050066">
    <property type="entry name" value="UvrABC_protein_C"/>
</dbReference>
<dbReference type="CDD" id="cd10434">
    <property type="entry name" value="GIY-YIG_UvrC_Cho"/>
    <property type="match status" value="1"/>
</dbReference>
<dbReference type="GO" id="GO:0009432">
    <property type="term" value="P:SOS response"/>
    <property type="evidence" value="ECO:0007669"/>
    <property type="project" value="UniProtKB-KW"/>
</dbReference>
<dbReference type="InterPro" id="IPR035901">
    <property type="entry name" value="GIY-YIG_endonuc_sf"/>
</dbReference>
<sequence length="470" mass="53101">MSSASASPHLPLADTPLIFLDLETTGTRATRDRITEIAALKVLDGEVVDRFVTLVDPGVLIPQAITGLTGISDETVQGQPAFETIADEFRHWAEGGILVAHNARFDISFLRNEYRRLGGRFHARVICTLRLSRQLEPGFHHYGLDDLIARHGLSCSARHRARGDAEALLTLWQHWSRHHQTERIESLALAQERNSSLPAHLDPNLLDELPTRPGVYLFYGQDRMPLYIGKSINLRSRVLSHFNSDHRNDREMKIMRQLHHLDWHETSGDLGAQLLESHLVKQLSPIYNRKLRRQSSLKTWWWRTAAERPELAGAEALGQASDGTAFGMFRSRGEATKALRQIAEEHGLCPRVLGLESGRGRCFAHQLGRCSGACCGEESIEVHSERALAALEGLRVRHWPWPGRVAFREHDDQGVPTYHLVDQWCYLGSFSHLMEAPESGTPVSFDADTYRILRRFMPEYADSDDIIALD</sequence>
<dbReference type="InterPro" id="IPR012337">
    <property type="entry name" value="RNaseH-like_sf"/>
</dbReference>
<dbReference type="GO" id="GO:0006289">
    <property type="term" value="P:nucleotide-excision repair"/>
    <property type="evidence" value="ECO:0007669"/>
    <property type="project" value="InterPro"/>
</dbReference>
<keyword evidence="9" id="KW-0742">SOS response</keyword>
<dbReference type="Gene3D" id="3.40.1440.10">
    <property type="entry name" value="GIY-YIG endonuclease"/>
    <property type="match status" value="1"/>
</dbReference>
<evidence type="ECO:0000256" key="4">
    <source>
        <dbReference type="ARBA" id="ARBA00022769"/>
    </source>
</evidence>
<comment type="catalytic activity">
    <reaction evidence="15">
        <text>DNA(n) + a 2'-deoxyribonucleoside 5'-triphosphate = DNA(n+1) + diphosphate</text>
        <dbReference type="Rhea" id="RHEA:22508"/>
        <dbReference type="Rhea" id="RHEA-COMP:17339"/>
        <dbReference type="Rhea" id="RHEA-COMP:17340"/>
        <dbReference type="ChEBI" id="CHEBI:33019"/>
        <dbReference type="ChEBI" id="CHEBI:61560"/>
        <dbReference type="ChEBI" id="CHEBI:173112"/>
        <dbReference type="EC" id="2.7.7.7"/>
    </reaction>
</comment>
<dbReference type="GO" id="GO:0003887">
    <property type="term" value="F:DNA-directed DNA polymerase activity"/>
    <property type="evidence" value="ECO:0007669"/>
    <property type="project" value="UniProtKB-EC"/>
</dbReference>
<dbReference type="FunFam" id="3.30.420.10:FF:000045">
    <property type="entry name" value="3'-5' exonuclease DinG"/>
    <property type="match status" value="1"/>
</dbReference>
<evidence type="ECO:0000256" key="6">
    <source>
        <dbReference type="ARBA" id="ARBA00022839"/>
    </source>
</evidence>
<gene>
    <name evidence="17" type="ORF">C7446_1176</name>
</gene>
<evidence type="ECO:0000313" key="17">
    <source>
        <dbReference type="EMBL" id="RKR06238.1"/>
    </source>
</evidence>
<keyword evidence="8" id="KW-0234">DNA repair</keyword>
<keyword evidence="5" id="KW-0378">Hydrolase</keyword>
<evidence type="ECO:0000256" key="7">
    <source>
        <dbReference type="ARBA" id="ARBA00022881"/>
    </source>
</evidence>
<proteinExistence type="predicted"/>
<dbReference type="NCBIfam" id="TIGR00573">
    <property type="entry name" value="dnaq"/>
    <property type="match status" value="1"/>
</dbReference>
<dbReference type="InterPro" id="IPR013520">
    <property type="entry name" value="Ribonucl_H"/>
</dbReference>
<keyword evidence="2" id="KW-0540">Nuclease</keyword>
<dbReference type="SMART" id="SM00465">
    <property type="entry name" value="GIYc"/>
    <property type="match status" value="1"/>
</dbReference>
<evidence type="ECO:0000313" key="18">
    <source>
        <dbReference type="Proteomes" id="UP000281975"/>
    </source>
</evidence>
<dbReference type="GO" id="GO:0003677">
    <property type="term" value="F:DNA binding"/>
    <property type="evidence" value="ECO:0007669"/>
    <property type="project" value="InterPro"/>
</dbReference>
<dbReference type="PROSITE" id="PS50164">
    <property type="entry name" value="GIY_YIG"/>
    <property type="match status" value="1"/>
</dbReference>
<keyword evidence="18" id="KW-1185">Reference proteome</keyword>
<dbReference type="EMBL" id="RBIN01000003">
    <property type="protein sequence ID" value="RKR06238.1"/>
    <property type="molecule type" value="Genomic_DNA"/>
</dbReference>
<dbReference type="InterPro" id="IPR006054">
    <property type="entry name" value="DnaQ"/>
</dbReference>
<organism evidence="17 18">
    <name type="scientific">Kushneria sinocarnis</name>
    <dbReference type="NCBI Taxonomy" id="595502"/>
    <lineage>
        <taxon>Bacteria</taxon>
        <taxon>Pseudomonadati</taxon>
        <taxon>Pseudomonadota</taxon>
        <taxon>Gammaproteobacteria</taxon>
        <taxon>Oceanospirillales</taxon>
        <taxon>Halomonadaceae</taxon>
        <taxon>Kushneria</taxon>
    </lineage>
</organism>
<evidence type="ECO:0000256" key="11">
    <source>
        <dbReference type="ARBA" id="ARBA00026073"/>
    </source>
</evidence>
<name>A0A420WYH3_9GAMM</name>
<keyword evidence="7" id="KW-0267">Excision nuclease</keyword>
<reference evidence="17 18" key="1">
    <citation type="submission" date="2018-10" db="EMBL/GenBank/DDBJ databases">
        <title>Genomic Encyclopedia of Type Strains, Phase IV (KMG-IV): sequencing the most valuable type-strain genomes for metagenomic binning, comparative biology and taxonomic classification.</title>
        <authorList>
            <person name="Goeker M."/>
        </authorList>
    </citation>
    <scope>NUCLEOTIDE SEQUENCE [LARGE SCALE GENOMIC DNA]</scope>
    <source>
        <strain evidence="17 18">DSM 23229</strain>
    </source>
</reference>
<evidence type="ECO:0000259" key="16">
    <source>
        <dbReference type="PROSITE" id="PS50164"/>
    </source>
</evidence>
<dbReference type="InterPro" id="IPR036397">
    <property type="entry name" value="RNaseH_sf"/>
</dbReference>
<evidence type="ECO:0000256" key="5">
    <source>
        <dbReference type="ARBA" id="ARBA00022801"/>
    </source>
</evidence>
<dbReference type="GO" id="GO:0009380">
    <property type="term" value="C:excinuclease repair complex"/>
    <property type="evidence" value="ECO:0007669"/>
    <property type="project" value="TreeGrafter"/>
</dbReference>
<keyword evidence="6" id="KW-0269">Exonuclease</keyword>
<keyword evidence="4" id="KW-0228">DNA excision</keyword>
<dbReference type="PANTHER" id="PTHR30562">
    <property type="entry name" value="UVRC/OXIDOREDUCTASE"/>
    <property type="match status" value="1"/>
</dbReference>
<evidence type="ECO:0000256" key="3">
    <source>
        <dbReference type="ARBA" id="ARBA00022763"/>
    </source>
</evidence>
<comment type="function">
    <text evidence="10">DNA polymerase III is a complex, multichain enzyme responsible for most of the replicative synthesis in bacteria. The epsilon subunit contain the editing function and is a proofreading 3'-5' exonuclease.</text>
</comment>
<accession>A0A420WYH3</accession>
<keyword evidence="3" id="KW-0227">DNA damage</keyword>
<evidence type="ECO:0000256" key="14">
    <source>
        <dbReference type="ARBA" id="ARBA00042732"/>
    </source>
</evidence>
<feature type="domain" description="GIY-YIG" evidence="16">
    <location>
        <begin position="211"/>
        <end position="289"/>
    </location>
</feature>
<dbReference type="InterPro" id="IPR000305">
    <property type="entry name" value="GIY-YIG_endonuc"/>
</dbReference>
<dbReference type="GO" id="GO:0004527">
    <property type="term" value="F:exonuclease activity"/>
    <property type="evidence" value="ECO:0007669"/>
    <property type="project" value="UniProtKB-KW"/>
</dbReference>
<dbReference type="Gene3D" id="3.30.420.10">
    <property type="entry name" value="Ribonuclease H-like superfamily/Ribonuclease H"/>
    <property type="match status" value="1"/>
</dbReference>
<dbReference type="Pfam" id="PF00929">
    <property type="entry name" value="RNase_T"/>
    <property type="match status" value="1"/>
</dbReference>
<dbReference type="AlphaFoldDB" id="A0A420WYH3"/>